<dbReference type="Proteomes" id="UP000215335">
    <property type="component" value="Unassembled WGS sequence"/>
</dbReference>
<dbReference type="InterPro" id="IPR000569">
    <property type="entry name" value="HECT_dom"/>
</dbReference>
<dbReference type="SMART" id="SM00119">
    <property type="entry name" value="HECTc"/>
    <property type="match status" value="1"/>
</dbReference>
<comment type="pathway">
    <text evidence="3">Protein modification; protein ubiquitination.</text>
</comment>
<evidence type="ECO:0000256" key="4">
    <source>
        <dbReference type="ARBA" id="ARBA00012485"/>
    </source>
</evidence>
<evidence type="ECO:0000256" key="7">
    <source>
        <dbReference type="ARBA" id="ARBA00022679"/>
    </source>
</evidence>
<dbReference type="GO" id="GO:0005737">
    <property type="term" value="C:cytoplasm"/>
    <property type="evidence" value="ECO:0007669"/>
    <property type="project" value="UniProtKB-SubCell"/>
</dbReference>
<evidence type="ECO:0000256" key="10">
    <source>
        <dbReference type="PROSITE-ProRule" id="PRU00104"/>
    </source>
</evidence>
<dbReference type="GO" id="GO:0009966">
    <property type="term" value="P:regulation of signal transduction"/>
    <property type="evidence" value="ECO:0007669"/>
    <property type="project" value="UniProtKB-ARBA"/>
</dbReference>
<evidence type="ECO:0000313" key="13">
    <source>
        <dbReference type="EMBL" id="OXU31336.1"/>
    </source>
</evidence>
<feature type="region of interest" description="Disordered" evidence="11">
    <location>
        <begin position="1"/>
        <end position="21"/>
    </location>
</feature>
<comment type="subcellular location">
    <subcellularLocation>
        <location evidence="2">Cytoplasm</location>
    </subcellularLocation>
</comment>
<evidence type="ECO:0000256" key="5">
    <source>
        <dbReference type="ARBA" id="ARBA00022490"/>
    </source>
</evidence>
<dbReference type="CDD" id="cd00078">
    <property type="entry name" value="HECTc"/>
    <property type="match status" value="1"/>
</dbReference>
<dbReference type="FunFam" id="3.30.2160.10:FF:000010">
    <property type="entry name" value="E3 ubiquitin-protein ligase HERC2 isoform X2"/>
    <property type="match status" value="1"/>
</dbReference>
<evidence type="ECO:0000313" key="14">
    <source>
        <dbReference type="Proteomes" id="UP000215335"/>
    </source>
</evidence>
<dbReference type="InterPro" id="IPR042469">
    <property type="entry name" value="HECTD3"/>
</dbReference>
<feature type="domain" description="HECT" evidence="12">
    <location>
        <begin position="1"/>
        <end position="303"/>
    </location>
</feature>
<dbReference type="EC" id="2.3.2.26" evidence="4"/>
<accession>A0A232FKQ2</accession>
<evidence type="ECO:0000256" key="1">
    <source>
        <dbReference type="ARBA" id="ARBA00000885"/>
    </source>
</evidence>
<dbReference type="SUPFAM" id="SSF56204">
    <property type="entry name" value="Hect, E3 ligase catalytic domain"/>
    <property type="match status" value="1"/>
</dbReference>
<dbReference type="STRING" id="543379.A0A232FKQ2"/>
<proteinExistence type="predicted"/>
<keyword evidence="5" id="KW-0963">Cytoplasm</keyword>
<dbReference type="PANTHER" id="PTHR46654:SF1">
    <property type="entry name" value="E3 UBIQUITIN-PROTEIN LIGASE HECTD3"/>
    <property type="match status" value="1"/>
</dbReference>
<keyword evidence="14" id="KW-1185">Reference proteome</keyword>
<evidence type="ECO:0000256" key="2">
    <source>
        <dbReference type="ARBA" id="ARBA00004496"/>
    </source>
</evidence>
<evidence type="ECO:0000256" key="8">
    <source>
        <dbReference type="ARBA" id="ARBA00022737"/>
    </source>
</evidence>
<dbReference type="Pfam" id="PF00632">
    <property type="entry name" value="HECT"/>
    <property type="match status" value="1"/>
</dbReference>
<dbReference type="FunFam" id="3.30.2410.10:FF:000006">
    <property type="entry name" value="probable E3 ubiquitin-protein ligase HERC1 isoform X2"/>
    <property type="match status" value="1"/>
</dbReference>
<evidence type="ECO:0000256" key="3">
    <source>
        <dbReference type="ARBA" id="ARBA00004906"/>
    </source>
</evidence>
<sequence>MCDELQNGSLPLLIPTPNGRDDSGTNRDCFLMNPLATSQLHMNMFQFLGILMGIAIRTGSPLSLNLAEPVWKQLAGMPLTPADLTEVDRAYVPGLLCIRDMDPQEKVFQTLEMPFSTPSAYGHDVPLSTRYRKITPENRHEYVRLALNYRLHEFDSQVAAVREGMSKVVPVPLLTLFSGNELETMVCGSPDIPLGLLKSVATYKGIEAASPLIQWFWEVMEEFSNQERSLFLRFVWGRTRLPRTIADFRGRDFVMDKYNPPDHFLPESYTCFFLLKMPRYSCKSILRQKLKYAIHFCKSIDTDEYARVQAATNSDTDDTDSLASEEHTSL</sequence>
<name>A0A232FKQ2_9HYME</name>
<dbReference type="PANTHER" id="PTHR46654">
    <property type="entry name" value="E3 UBIQUITIN-PROTEIN LIGASE HECTD3"/>
    <property type="match status" value="1"/>
</dbReference>
<dbReference type="AlphaFoldDB" id="A0A232FKQ2"/>
<dbReference type="GO" id="GO:0061630">
    <property type="term" value="F:ubiquitin protein ligase activity"/>
    <property type="evidence" value="ECO:0007669"/>
    <property type="project" value="UniProtKB-EC"/>
</dbReference>
<dbReference type="EMBL" id="NNAY01000067">
    <property type="protein sequence ID" value="OXU31336.1"/>
    <property type="molecule type" value="Genomic_DNA"/>
</dbReference>
<reference evidence="13 14" key="1">
    <citation type="journal article" date="2017" name="Curr. Biol.">
        <title>The Evolution of Venom by Co-option of Single-Copy Genes.</title>
        <authorList>
            <person name="Martinson E.O."/>
            <person name="Mrinalini"/>
            <person name="Kelkar Y.D."/>
            <person name="Chang C.H."/>
            <person name="Werren J.H."/>
        </authorList>
    </citation>
    <scope>NUCLEOTIDE SEQUENCE [LARGE SCALE GENOMIC DNA]</scope>
    <source>
        <strain evidence="13 14">Alberta</strain>
        <tissue evidence="13">Whole body</tissue>
    </source>
</reference>
<dbReference type="Gene3D" id="3.30.2410.10">
    <property type="entry name" value="Hect, E3 ligase catalytic domain"/>
    <property type="match status" value="1"/>
</dbReference>
<evidence type="ECO:0000256" key="9">
    <source>
        <dbReference type="ARBA" id="ARBA00022786"/>
    </source>
</evidence>
<comment type="catalytic activity">
    <reaction evidence="1">
        <text>S-ubiquitinyl-[E2 ubiquitin-conjugating enzyme]-L-cysteine + [acceptor protein]-L-lysine = [E2 ubiquitin-conjugating enzyme]-L-cysteine + N(6)-ubiquitinyl-[acceptor protein]-L-lysine.</text>
        <dbReference type="EC" id="2.3.2.26"/>
    </reaction>
</comment>
<keyword evidence="6" id="KW-0597">Phosphoprotein</keyword>
<dbReference type="Gene3D" id="3.90.1750.10">
    <property type="entry name" value="Hect, E3 ligase catalytic domains"/>
    <property type="match status" value="1"/>
</dbReference>
<comment type="caution">
    <text evidence="13">The sequence shown here is derived from an EMBL/GenBank/DDBJ whole genome shotgun (WGS) entry which is preliminary data.</text>
</comment>
<feature type="active site" description="Glycyl thioester intermediate" evidence="10">
    <location>
        <position position="271"/>
    </location>
</feature>
<keyword evidence="8" id="KW-0677">Repeat</keyword>
<keyword evidence="9 10" id="KW-0833">Ubl conjugation pathway</keyword>
<evidence type="ECO:0000256" key="6">
    <source>
        <dbReference type="ARBA" id="ARBA00022553"/>
    </source>
</evidence>
<organism evidence="13 14">
    <name type="scientific">Trichomalopsis sarcophagae</name>
    <dbReference type="NCBI Taxonomy" id="543379"/>
    <lineage>
        <taxon>Eukaryota</taxon>
        <taxon>Metazoa</taxon>
        <taxon>Ecdysozoa</taxon>
        <taxon>Arthropoda</taxon>
        <taxon>Hexapoda</taxon>
        <taxon>Insecta</taxon>
        <taxon>Pterygota</taxon>
        <taxon>Neoptera</taxon>
        <taxon>Endopterygota</taxon>
        <taxon>Hymenoptera</taxon>
        <taxon>Apocrita</taxon>
        <taxon>Proctotrupomorpha</taxon>
        <taxon>Chalcidoidea</taxon>
        <taxon>Pteromalidae</taxon>
        <taxon>Pteromalinae</taxon>
        <taxon>Trichomalopsis</taxon>
    </lineage>
</organism>
<keyword evidence="7" id="KW-0808">Transferase</keyword>
<gene>
    <name evidence="13" type="ORF">TSAR_012681</name>
</gene>
<evidence type="ECO:0000259" key="12">
    <source>
        <dbReference type="PROSITE" id="PS50237"/>
    </source>
</evidence>
<evidence type="ECO:0000256" key="11">
    <source>
        <dbReference type="SAM" id="MobiDB-lite"/>
    </source>
</evidence>
<dbReference type="InterPro" id="IPR035983">
    <property type="entry name" value="Hect_E3_ubiquitin_ligase"/>
</dbReference>
<dbReference type="PROSITE" id="PS50237">
    <property type="entry name" value="HECT"/>
    <property type="match status" value="1"/>
</dbReference>
<protein>
    <recommendedName>
        <fullName evidence="4">HECT-type E3 ubiquitin transferase</fullName>
        <ecNumber evidence="4">2.3.2.26</ecNumber>
    </recommendedName>
</protein>